<protein>
    <submittedName>
        <fullName evidence="3">LPXTG-motif protein cell wall anchor domain protein</fullName>
    </submittedName>
</protein>
<accession>A0A133XU30</accession>
<feature type="transmembrane region" description="Helical" evidence="2">
    <location>
        <begin position="365"/>
        <end position="388"/>
    </location>
</feature>
<feature type="compositionally biased region" description="Low complexity" evidence="1">
    <location>
        <begin position="334"/>
        <end position="350"/>
    </location>
</feature>
<evidence type="ECO:0000313" key="3">
    <source>
        <dbReference type="EMBL" id="KXB34419.1"/>
    </source>
</evidence>
<sequence length="391" mass="42962">MWHAFMCKAASFIYPIQKGTCMKHQPQRLCKRYLAFCVTLLVTAGLFVGLVPAFLTTATAGEPAPAARAGAQKSQTIKFHWHHYDKKTGYYNPADEGKEVSFPYFITFTGTNPEGKKVRAYVQKQYKGKIGEATDLVVPTDKIVAQDNMTYTDCDINGVILPIHKGNKIYGVALAKDPKKQELDVLFSQNMQTQTTAAVKKGDAILKEDEGKIAIRYTLERIKDGKSEYPYKSINNRRVIESTLPFAEGPVDLWAGKPRKGSFKRALEQNNMEMFNPYTGRYIAYKLHAEFAGNNKDELAKRYTLTVSGNDLDGWRVELGRKVTPADPDPSTPTTPTAPTAPAKPAAKKVSPAKKHALPKTGDPAALASSLFGVASLGTTLLAAACALKKH</sequence>
<proteinExistence type="predicted"/>
<reference evidence="4" key="1">
    <citation type="submission" date="2016-01" db="EMBL/GenBank/DDBJ databases">
        <authorList>
            <person name="Mitreva M."/>
            <person name="Pepin K.H."/>
            <person name="Mihindukulasuriya K.A."/>
            <person name="Fulton R."/>
            <person name="Fronick C."/>
            <person name="O'Laughlin M."/>
            <person name="Miner T."/>
            <person name="Herter B."/>
            <person name="Rosa B.A."/>
            <person name="Cordes M."/>
            <person name="Tomlinson C."/>
            <person name="Wollam A."/>
            <person name="Palsikar V.B."/>
            <person name="Mardis E.R."/>
            <person name="Wilson R.K."/>
        </authorList>
    </citation>
    <scope>NUCLEOTIDE SEQUENCE [LARGE SCALE GENOMIC DNA]</scope>
    <source>
        <strain evidence="4">DNF00019</strain>
    </source>
</reference>
<gene>
    <name evidence="3" type="ORF">HMPREF3192_00858</name>
</gene>
<dbReference type="Proteomes" id="UP000070675">
    <property type="component" value="Unassembled WGS sequence"/>
</dbReference>
<dbReference type="AlphaFoldDB" id="A0A133XU30"/>
<feature type="region of interest" description="Disordered" evidence="1">
    <location>
        <begin position="321"/>
        <end position="362"/>
    </location>
</feature>
<dbReference type="PATRIC" id="fig|1393034.3.peg.828"/>
<name>A0A133XU30_9ACTN</name>
<feature type="transmembrane region" description="Helical" evidence="2">
    <location>
        <begin position="33"/>
        <end position="55"/>
    </location>
</feature>
<comment type="caution">
    <text evidence="3">The sequence shown here is derived from an EMBL/GenBank/DDBJ whole genome shotgun (WGS) entry which is preliminary data.</text>
</comment>
<dbReference type="EMBL" id="LSCR01000015">
    <property type="protein sequence ID" value="KXB34419.1"/>
    <property type="molecule type" value="Genomic_DNA"/>
</dbReference>
<evidence type="ECO:0000256" key="1">
    <source>
        <dbReference type="SAM" id="MobiDB-lite"/>
    </source>
</evidence>
<keyword evidence="2" id="KW-0812">Transmembrane</keyword>
<evidence type="ECO:0000313" key="4">
    <source>
        <dbReference type="Proteomes" id="UP000070675"/>
    </source>
</evidence>
<keyword evidence="2" id="KW-1133">Transmembrane helix</keyword>
<keyword evidence="4" id="KW-1185">Reference proteome</keyword>
<evidence type="ECO:0000256" key="2">
    <source>
        <dbReference type="SAM" id="Phobius"/>
    </source>
</evidence>
<keyword evidence="2" id="KW-0472">Membrane</keyword>
<organism evidence="3 4">
    <name type="scientific">Atopobium deltae</name>
    <dbReference type="NCBI Taxonomy" id="1393034"/>
    <lineage>
        <taxon>Bacteria</taxon>
        <taxon>Bacillati</taxon>
        <taxon>Actinomycetota</taxon>
        <taxon>Coriobacteriia</taxon>
        <taxon>Coriobacteriales</taxon>
        <taxon>Atopobiaceae</taxon>
        <taxon>Atopobium</taxon>
    </lineage>
</organism>